<dbReference type="InterPro" id="IPR002821">
    <property type="entry name" value="Hydantoinase_A"/>
</dbReference>
<evidence type="ECO:0000259" key="3">
    <source>
        <dbReference type="Pfam" id="PF19278"/>
    </source>
</evidence>
<accession>Q2JAT5</accession>
<gene>
    <name evidence="4" type="ordered locus">Francci3_2239</name>
</gene>
<organism evidence="4 5">
    <name type="scientific">Frankia casuarinae (strain DSM 45818 / CECT 9043 / HFP020203 / CcI3)</name>
    <dbReference type="NCBI Taxonomy" id="106370"/>
    <lineage>
        <taxon>Bacteria</taxon>
        <taxon>Bacillati</taxon>
        <taxon>Actinomycetota</taxon>
        <taxon>Actinomycetes</taxon>
        <taxon>Frankiales</taxon>
        <taxon>Frankiaceae</taxon>
        <taxon>Frankia</taxon>
    </lineage>
</organism>
<feature type="domain" description="Acetophenone carboxylase-like C-terminal" evidence="3">
    <location>
        <begin position="523"/>
        <end position="695"/>
    </location>
</feature>
<dbReference type="InterPro" id="IPR008040">
    <property type="entry name" value="Hydant_A_N"/>
</dbReference>
<evidence type="ECO:0000259" key="1">
    <source>
        <dbReference type="Pfam" id="PF01968"/>
    </source>
</evidence>
<dbReference type="eggNOG" id="COG0145">
    <property type="taxonomic scope" value="Bacteria"/>
</dbReference>
<keyword evidence="5" id="KW-1185">Reference proteome</keyword>
<evidence type="ECO:0000313" key="4">
    <source>
        <dbReference type="EMBL" id="ABD11607.1"/>
    </source>
</evidence>
<dbReference type="PhylomeDB" id="Q2JAT5"/>
<dbReference type="EMBL" id="CP000249">
    <property type="protein sequence ID" value="ABD11607.1"/>
    <property type="molecule type" value="Genomic_DNA"/>
</dbReference>
<dbReference type="GO" id="GO:0006749">
    <property type="term" value="P:glutathione metabolic process"/>
    <property type="evidence" value="ECO:0007669"/>
    <property type="project" value="TreeGrafter"/>
</dbReference>
<evidence type="ECO:0000259" key="2">
    <source>
        <dbReference type="Pfam" id="PF05378"/>
    </source>
</evidence>
<dbReference type="InterPro" id="IPR049517">
    <property type="entry name" value="ACX-like_C"/>
</dbReference>
<sequence>MRQVSVDIGGTFTDCFLVYDDTYIEAKSLTTHHNLASGFMDALAKASAQADLDVQTVLSTVDAVRYATTLGTNALIERSGPAVGILTTAGFESTVPLMRARGYGDGLTEAQQSDLPAADRPVSLVPVTRIAGVQERVDYGGTAVLSIDEDDVRRQVRKLVDEGAQAFVVALVNAVINPAHEKEVERIILDEYPTHMLGAIPIVLSHRVTGRKGEYARTMSAVIDAYLHSQMYHGLASLEIELRRNGYTKPMLLVHNTSGMAQLNSTSSLQTIHSGPVAGLEATNYLSKTYHQPNIIATDMGGTSFDIGLVTSDGVKFYDFNPVIDRWLVSTPMTYLHTLGAGGGSIARYDRLWEAIEVGPESAGSDPGPACYGRGGRFPTTTDANLVLGYLDADNYAGGTIKLSLRRAQRAIEEHICKPTGLSLIEAAKAIKRKVDSNMANAIFKEVAVKGYNPKNFVALSYGGGGPLHACGYANTLGIQNVLIPPFSSVFSALGAGNMNQLHIHEYSLYLMVYDATTRRMLDDFQVFNDTVTELAAKGRDDLLRQGADPANIRSRVELDMRYGNQLAQIGVVSPFERLTSHRDVIELLDLFSSIYAKRYGEGSQAPEAGVRINVIRVVSYVERDKFDLQPTQAEPRPASNPARWRECHYPGIDGAVKTAVYDFADLEEGHVIEGPALIETPSTTYLAEPGWQLTIGRTGSAVLVRTI</sequence>
<keyword evidence="4" id="KW-0378">Hydrolase</keyword>
<dbReference type="Proteomes" id="UP000001937">
    <property type="component" value="Chromosome"/>
</dbReference>
<dbReference type="Pfam" id="PF05378">
    <property type="entry name" value="Hydant_A_N"/>
    <property type="match status" value="1"/>
</dbReference>
<proteinExistence type="predicted"/>
<dbReference type="RefSeq" id="WP_011436653.1">
    <property type="nucleotide sequence ID" value="NC_007777.1"/>
</dbReference>
<dbReference type="Pfam" id="PF01968">
    <property type="entry name" value="Hydantoinase_A"/>
    <property type="match status" value="1"/>
</dbReference>
<dbReference type="PANTHER" id="PTHR11365">
    <property type="entry name" value="5-OXOPROLINASE RELATED"/>
    <property type="match status" value="1"/>
</dbReference>
<dbReference type="GO" id="GO:0017168">
    <property type="term" value="F:5-oxoprolinase (ATP-hydrolyzing) activity"/>
    <property type="evidence" value="ECO:0007669"/>
    <property type="project" value="UniProtKB-EC"/>
</dbReference>
<dbReference type="EC" id="3.5.2.9" evidence="4"/>
<dbReference type="STRING" id="106370.Francci3_2239"/>
<evidence type="ECO:0000313" key="5">
    <source>
        <dbReference type="Proteomes" id="UP000001937"/>
    </source>
</evidence>
<dbReference type="Pfam" id="PF19278">
    <property type="entry name" value="Hydant_A_C"/>
    <property type="match status" value="1"/>
</dbReference>
<name>Q2JAT5_FRACC</name>
<dbReference type="OrthoDB" id="9768323at2"/>
<dbReference type="KEGG" id="fra:Francci3_2239"/>
<feature type="domain" description="Hydantoinase A/oxoprolinase" evidence="1">
    <location>
        <begin position="217"/>
        <end position="497"/>
    </location>
</feature>
<dbReference type="AlphaFoldDB" id="Q2JAT5"/>
<dbReference type="InterPro" id="IPR045079">
    <property type="entry name" value="Oxoprolinase-like"/>
</dbReference>
<reference evidence="4 5" key="1">
    <citation type="journal article" date="2007" name="Genome Res.">
        <title>Genome characteristics of facultatively symbiotic Frankia sp. strains reflect host range and host plant biogeography.</title>
        <authorList>
            <person name="Normand P."/>
            <person name="Lapierre P."/>
            <person name="Tisa L.S."/>
            <person name="Gogarten J.P."/>
            <person name="Alloisio N."/>
            <person name="Bagnarol E."/>
            <person name="Bassi C.A."/>
            <person name="Berry A.M."/>
            <person name="Bickhart D.M."/>
            <person name="Choisne N."/>
            <person name="Couloux A."/>
            <person name="Cournoyer B."/>
            <person name="Cruveiller S."/>
            <person name="Daubin V."/>
            <person name="Demange N."/>
            <person name="Francino M.P."/>
            <person name="Goltsman E."/>
            <person name="Huang Y."/>
            <person name="Kopp O.R."/>
            <person name="Labarre L."/>
            <person name="Lapidus A."/>
            <person name="Lavire C."/>
            <person name="Marechal J."/>
            <person name="Martinez M."/>
            <person name="Mastronunzio J.E."/>
            <person name="Mullin B.C."/>
            <person name="Niemann J."/>
            <person name="Pujic P."/>
            <person name="Rawnsley T."/>
            <person name="Rouy Z."/>
            <person name="Schenowitz C."/>
            <person name="Sellstedt A."/>
            <person name="Tavares F."/>
            <person name="Tomkins J.P."/>
            <person name="Vallenet D."/>
            <person name="Valverde C."/>
            <person name="Wall L.G."/>
            <person name="Wang Y."/>
            <person name="Medigue C."/>
            <person name="Benson D.R."/>
        </authorList>
    </citation>
    <scope>NUCLEOTIDE SEQUENCE [LARGE SCALE GENOMIC DNA]</scope>
    <source>
        <strain evidence="5">DSM 45818 / CECT 9043 / CcI3</strain>
    </source>
</reference>
<dbReference type="PANTHER" id="PTHR11365:SF23">
    <property type="entry name" value="HYPOTHETICAL 5-OXOPROLINASE (EUROFUNG)-RELATED"/>
    <property type="match status" value="1"/>
</dbReference>
<dbReference type="GO" id="GO:0005829">
    <property type="term" value="C:cytosol"/>
    <property type="evidence" value="ECO:0007669"/>
    <property type="project" value="TreeGrafter"/>
</dbReference>
<protein>
    <submittedName>
        <fullName evidence="4">5-oxoprolinase (ATP-hydrolyzing)</fullName>
        <ecNumber evidence="4">3.5.2.9</ecNumber>
    </submittedName>
</protein>
<feature type="domain" description="Hydantoinase/oxoprolinase N-terminal" evidence="2">
    <location>
        <begin position="4"/>
        <end position="190"/>
    </location>
</feature>
<dbReference type="HOGENOM" id="CLU_002157_1_2_11"/>